<dbReference type="EMBL" id="QEKW01000001">
    <property type="protein sequence ID" value="PVZ14238.1"/>
    <property type="molecule type" value="Genomic_DNA"/>
</dbReference>
<dbReference type="InterPro" id="IPR037063">
    <property type="entry name" value="PHb_sf"/>
</dbReference>
<dbReference type="AlphaFoldDB" id="A0A2U1FPY9"/>
<comment type="caution">
    <text evidence="2">The sequence shown here is derived from an EMBL/GenBank/DDBJ whole genome shotgun (WGS) entry which is preliminary data.</text>
</comment>
<organism evidence="2 3">
    <name type="scientific">Actinomycetospora cinnamomea</name>
    <dbReference type="NCBI Taxonomy" id="663609"/>
    <lineage>
        <taxon>Bacteria</taxon>
        <taxon>Bacillati</taxon>
        <taxon>Actinomycetota</taxon>
        <taxon>Actinomycetes</taxon>
        <taxon>Pseudonocardiales</taxon>
        <taxon>Pseudonocardiaceae</taxon>
        <taxon>Actinomycetospora</taxon>
    </lineage>
</organism>
<gene>
    <name evidence="2" type="ORF">C8D89_101102</name>
</gene>
<keyword evidence="3" id="KW-1185">Reference proteome</keyword>
<accession>A0A2U1FPY9</accession>
<evidence type="ECO:0000313" key="2">
    <source>
        <dbReference type="EMBL" id="PVZ14238.1"/>
    </source>
</evidence>
<evidence type="ECO:0000256" key="1">
    <source>
        <dbReference type="SAM" id="MobiDB-lite"/>
    </source>
</evidence>
<feature type="compositionally biased region" description="Basic and acidic residues" evidence="1">
    <location>
        <begin position="10"/>
        <end position="19"/>
    </location>
</feature>
<dbReference type="Gene3D" id="2.30.29.50">
    <property type="entry name" value="Bacterial Pleckstrin homology domain"/>
    <property type="match status" value="1"/>
</dbReference>
<reference evidence="2 3" key="1">
    <citation type="submission" date="2018-04" db="EMBL/GenBank/DDBJ databases">
        <title>Genomic Encyclopedia of Type Strains, Phase IV (KMG-IV): sequencing the most valuable type-strain genomes for metagenomic binning, comparative biology and taxonomic classification.</title>
        <authorList>
            <person name="Goeker M."/>
        </authorList>
    </citation>
    <scope>NUCLEOTIDE SEQUENCE [LARGE SCALE GENOMIC DNA]</scope>
    <source>
        <strain evidence="2 3">DSM 45771</strain>
    </source>
</reference>
<dbReference type="Proteomes" id="UP000245639">
    <property type="component" value="Unassembled WGS sequence"/>
</dbReference>
<feature type="region of interest" description="Disordered" evidence="1">
    <location>
        <begin position="1"/>
        <end position="41"/>
    </location>
</feature>
<dbReference type="SUPFAM" id="SSF50729">
    <property type="entry name" value="PH domain-like"/>
    <property type="match status" value="1"/>
</dbReference>
<proteinExistence type="predicted"/>
<sequence length="160" mass="17879">MAVNVEDGEPPLHPERERTMPPMGHPIRHGATPDHPRRPHPLAARLPRFDESVQYDVVRDSLMPEEQIDGVYASESAIALCGITNRRVILLDTAFPGGRAALITAPYSRITTVAYVSTENDPIFSRTVAIQIGRTFYEVTCRGEEQAAEIHDLITWHLID</sequence>
<name>A0A2U1FPY9_9PSEU</name>
<evidence type="ECO:0000313" key="3">
    <source>
        <dbReference type="Proteomes" id="UP000245639"/>
    </source>
</evidence>
<protein>
    <submittedName>
        <fullName evidence="2">PH (Pleckstrin Homology) domain-containing protein</fullName>
    </submittedName>
</protein>